<dbReference type="InterPro" id="IPR001509">
    <property type="entry name" value="Epimerase_deHydtase"/>
</dbReference>
<comment type="caution">
    <text evidence="3">The sequence shown here is derived from an EMBL/GenBank/DDBJ whole genome shotgun (WGS) entry which is preliminary data.</text>
</comment>
<protein>
    <submittedName>
        <fullName evidence="3">NAD(P)-dependent oxidoreductase</fullName>
    </submittedName>
</protein>
<dbReference type="Proteomes" id="UP000295172">
    <property type="component" value="Unassembled WGS sequence"/>
</dbReference>
<accession>A0A4R4XBA4</accession>
<gene>
    <name evidence="3" type="ORF">E1218_08950</name>
</gene>
<evidence type="ECO:0000313" key="4">
    <source>
        <dbReference type="Proteomes" id="UP000295172"/>
    </source>
</evidence>
<dbReference type="Gene3D" id="3.40.50.720">
    <property type="entry name" value="NAD(P)-binding Rossmann-like Domain"/>
    <property type="match status" value="1"/>
</dbReference>
<name>A0A4R4XBA4_9ACTN</name>
<evidence type="ECO:0000313" key="3">
    <source>
        <dbReference type="EMBL" id="TDD27908.1"/>
    </source>
</evidence>
<dbReference type="SUPFAM" id="SSF51735">
    <property type="entry name" value="NAD(P)-binding Rossmann-fold domains"/>
    <property type="match status" value="1"/>
</dbReference>
<dbReference type="OrthoDB" id="9801785at2"/>
<dbReference type="RefSeq" id="WP_132318176.1">
    <property type="nucleotide sequence ID" value="NZ_SMKR01000028.1"/>
</dbReference>
<comment type="similarity">
    <text evidence="1">Belongs to the NAD(P)-dependent epimerase/dehydratase family.</text>
</comment>
<dbReference type="PANTHER" id="PTHR43000">
    <property type="entry name" value="DTDP-D-GLUCOSE 4,6-DEHYDRATASE-RELATED"/>
    <property type="match status" value="1"/>
</dbReference>
<dbReference type="Pfam" id="PF01370">
    <property type="entry name" value="Epimerase"/>
    <property type="match status" value="1"/>
</dbReference>
<proteinExistence type="inferred from homology"/>
<dbReference type="InterPro" id="IPR036291">
    <property type="entry name" value="NAD(P)-bd_dom_sf"/>
</dbReference>
<keyword evidence="4" id="KW-1185">Reference proteome</keyword>
<dbReference type="EMBL" id="SMKR01000028">
    <property type="protein sequence ID" value="TDD27908.1"/>
    <property type="molecule type" value="Genomic_DNA"/>
</dbReference>
<reference evidence="3 4" key="1">
    <citation type="submission" date="2019-02" db="EMBL/GenBank/DDBJ databases">
        <title>Draft genome sequences of novel Actinobacteria.</title>
        <authorList>
            <person name="Sahin N."/>
            <person name="Ay H."/>
            <person name="Saygin H."/>
        </authorList>
    </citation>
    <scope>NUCLEOTIDE SEQUENCE [LARGE SCALE GENOMIC DNA]</scope>
    <source>
        <strain evidence="3 4">16K104</strain>
    </source>
</reference>
<organism evidence="3 4">
    <name type="scientific">Kribbella turkmenica</name>
    <dbReference type="NCBI Taxonomy" id="2530375"/>
    <lineage>
        <taxon>Bacteria</taxon>
        <taxon>Bacillati</taxon>
        <taxon>Actinomycetota</taxon>
        <taxon>Actinomycetes</taxon>
        <taxon>Propionibacteriales</taxon>
        <taxon>Kribbellaceae</taxon>
        <taxon>Kribbella</taxon>
    </lineage>
</organism>
<evidence type="ECO:0000256" key="1">
    <source>
        <dbReference type="ARBA" id="ARBA00007637"/>
    </source>
</evidence>
<dbReference type="AlphaFoldDB" id="A0A4R4XBA4"/>
<sequence length="322" mass="34706">MRFLVTGGLGVNGAWVLRALLEKGHEVSAFENRSDTSLIEDIADRVEVFVGDLRNADEVSSAVAKLRPEGIVHLAAFVDCERVPQGAIEVNISGAANLCAAAADAGVKRLVYTSTKGVYAPATGQYGYPTYAGIAEDYSREPTTMYGITKLAGEKVIEWYGRTTELEVASLRFATVFGPGRLQRHAGTINTYSSMIELPATGQPFTVEHGGDERDGMIYVLDVADAIATIALAPEPLRHLVYNVSGGDPVSLSDFAAAVRRTIPGAQVDVGPGLDPMKYGEGTPYYMAIDGSRFEAEFGWHPRYDLETAIGHYHELVKGRES</sequence>
<evidence type="ECO:0000259" key="2">
    <source>
        <dbReference type="Pfam" id="PF01370"/>
    </source>
</evidence>
<feature type="domain" description="NAD-dependent epimerase/dehydratase" evidence="2">
    <location>
        <begin position="4"/>
        <end position="244"/>
    </location>
</feature>